<dbReference type="OrthoDB" id="1438590at2"/>
<reference evidence="2 3" key="1">
    <citation type="submission" date="2016-11" db="EMBL/GenBank/DDBJ databases">
        <title>Gramella sp. LPB0144 isolated from marine environment.</title>
        <authorList>
            <person name="Kim E."/>
            <person name="Yi H."/>
        </authorList>
    </citation>
    <scope>NUCLEOTIDE SEQUENCE [LARGE SCALE GENOMIC DNA]</scope>
    <source>
        <strain evidence="2 3">LPB0144</strain>
    </source>
</reference>
<dbReference type="EMBL" id="CP018153">
    <property type="protein sequence ID" value="APG60468.1"/>
    <property type="molecule type" value="Genomic_DNA"/>
</dbReference>
<dbReference type="KEGG" id="grl:LPB144_08660"/>
<proteinExistence type="predicted"/>
<keyword evidence="3" id="KW-1185">Reference proteome</keyword>
<evidence type="ECO:0000256" key="1">
    <source>
        <dbReference type="SAM" id="Phobius"/>
    </source>
</evidence>
<evidence type="ECO:0000313" key="2">
    <source>
        <dbReference type="EMBL" id="APG60468.1"/>
    </source>
</evidence>
<name>A0A1L3J5P8_9FLAO</name>
<feature type="transmembrane region" description="Helical" evidence="1">
    <location>
        <begin position="193"/>
        <end position="215"/>
    </location>
</feature>
<feature type="transmembrane region" description="Helical" evidence="1">
    <location>
        <begin position="162"/>
        <end position="181"/>
    </location>
</feature>
<feature type="transmembrane region" description="Helical" evidence="1">
    <location>
        <begin position="13"/>
        <end position="32"/>
    </location>
</feature>
<feature type="transmembrane region" description="Helical" evidence="1">
    <location>
        <begin position="135"/>
        <end position="156"/>
    </location>
</feature>
<keyword evidence="1" id="KW-1133">Transmembrane helix</keyword>
<sequence length="217" mass="25454">MQALDRILDYQDWITILFLVCFILLVIARTQFPQRFEEFISLMSSGKFIAFKGKENRAFHPFNILLLGIQTAGISMFIFIAYRYFFETSLPPLILFIRIFTAYICFILIKAGVEKIIGNIFDLDEKMDYYLFQKLSYRNFISLFLLFISLFLIYSVPPNGVIIWSTAAITIFANIIGLVIIYKRNQSLLSAHWFYFILYLCALEIAPYIILYKLITI</sequence>
<evidence type="ECO:0000313" key="3">
    <source>
        <dbReference type="Proteomes" id="UP000182510"/>
    </source>
</evidence>
<feature type="transmembrane region" description="Helical" evidence="1">
    <location>
        <begin position="62"/>
        <end position="84"/>
    </location>
</feature>
<dbReference type="RefSeq" id="WP_072553114.1">
    <property type="nucleotide sequence ID" value="NZ_CP018153.1"/>
</dbReference>
<organism evidence="2 3">
    <name type="scientific">Christiangramia salexigens</name>
    <dbReference type="NCBI Taxonomy" id="1913577"/>
    <lineage>
        <taxon>Bacteria</taxon>
        <taxon>Pseudomonadati</taxon>
        <taxon>Bacteroidota</taxon>
        <taxon>Flavobacteriia</taxon>
        <taxon>Flavobacteriales</taxon>
        <taxon>Flavobacteriaceae</taxon>
        <taxon>Christiangramia</taxon>
    </lineage>
</organism>
<feature type="transmembrane region" description="Helical" evidence="1">
    <location>
        <begin position="90"/>
        <end position="109"/>
    </location>
</feature>
<dbReference type="STRING" id="1913577.LPB144_08660"/>
<accession>A0A1L3J5P8</accession>
<dbReference type="AlphaFoldDB" id="A0A1L3J5P8"/>
<dbReference type="Pfam" id="PF14093">
    <property type="entry name" value="DUF4271"/>
    <property type="match status" value="1"/>
</dbReference>
<keyword evidence="1" id="KW-0812">Transmembrane</keyword>
<dbReference type="Proteomes" id="UP000182510">
    <property type="component" value="Chromosome"/>
</dbReference>
<dbReference type="InterPro" id="IPR025367">
    <property type="entry name" value="DUF4271"/>
</dbReference>
<gene>
    <name evidence="2" type="ORF">LPB144_08660</name>
</gene>
<protein>
    <submittedName>
        <fullName evidence="2">DUF4271 domain-containing protein</fullName>
    </submittedName>
</protein>
<keyword evidence="1" id="KW-0472">Membrane</keyword>